<reference evidence="2" key="1">
    <citation type="submission" date="2013-10" db="EMBL/GenBank/DDBJ databases">
        <title>Genomic analysis of the causative agents of coccidiosis in chickens.</title>
        <authorList>
            <person name="Reid A.J."/>
            <person name="Blake D."/>
            <person name="Billington K."/>
            <person name="Browne H."/>
            <person name="Dunn M."/>
            <person name="Hung S."/>
            <person name="Kawahara F."/>
            <person name="Miranda-Saavedra D."/>
            <person name="Mourier T."/>
            <person name="Nagra H."/>
            <person name="Otto T.D."/>
            <person name="Rawlings N."/>
            <person name="Sanchez A."/>
            <person name="Sanders M."/>
            <person name="Subramaniam C."/>
            <person name="Tay Y."/>
            <person name="Dear P."/>
            <person name="Doerig C."/>
            <person name="Gruber A."/>
            <person name="Parkinson J."/>
            <person name="Shirley M."/>
            <person name="Wan K.L."/>
            <person name="Berriman M."/>
            <person name="Tomley F."/>
            <person name="Pain A."/>
        </authorList>
    </citation>
    <scope>NUCLEOTIDE SEQUENCE [LARGE SCALE GENOMIC DNA]</scope>
    <source>
        <strain evidence="2">Houghton</strain>
    </source>
</reference>
<dbReference type="Proteomes" id="UP000030747">
    <property type="component" value="Unassembled WGS sequence"/>
</dbReference>
<organism evidence="2 3">
    <name type="scientific">Eimeria tenella</name>
    <name type="common">Coccidian parasite</name>
    <dbReference type="NCBI Taxonomy" id="5802"/>
    <lineage>
        <taxon>Eukaryota</taxon>
        <taxon>Sar</taxon>
        <taxon>Alveolata</taxon>
        <taxon>Apicomplexa</taxon>
        <taxon>Conoidasida</taxon>
        <taxon>Coccidia</taxon>
        <taxon>Eucoccidiorida</taxon>
        <taxon>Eimeriorina</taxon>
        <taxon>Eimeriidae</taxon>
        <taxon>Eimeria</taxon>
    </lineage>
</organism>
<evidence type="ECO:0000313" key="2">
    <source>
        <dbReference type="EMBL" id="CDJ38125.1"/>
    </source>
</evidence>
<name>U6KJA7_EIMTE</name>
<protein>
    <submittedName>
        <fullName evidence="2">Uncharacterized protein</fullName>
    </submittedName>
</protein>
<dbReference type="EMBL" id="HG673812">
    <property type="protein sequence ID" value="CDJ38125.1"/>
    <property type="molecule type" value="Genomic_DNA"/>
</dbReference>
<dbReference type="VEuPathDB" id="ToxoDB:ETH2_0612200"/>
<accession>U6KJA7</accession>
<dbReference type="OrthoDB" id="354353at2759"/>
<evidence type="ECO:0000313" key="3">
    <source>
        <dbReference type="Proteomes" id="UP000030747"/>
    </source>
</evidence>
<sequence>MESSRGSSSLYVTPRGVSTDDMEATNISLRHFYSGQNVQKEAPEQKQQGASQEQHWVDQQQWELEQQQQYQQYQQQQQQYGYPQWQQGGGDSAFMNADALNQAAMQQLQQNTVETEDLSKMVGEGEWQRPPATSPSWDYTRALSSYTGFTSKRFDRECSKLGMQTQTSGIQMRNSGIYVPGVTQWNAVTNTPVEPLGGEARTLESRKFTFDATSGNYVNAHDPSERIPADRMHELQKALSNAAVEETVVDIMRRRSTLRKMSMASRLFLELEKKKLSAITVSLFLSPLTGKDKLSVCSRLWQKPSRKQSQMSPWYSRSSSSGGYGLSARQIYQNVRQDELYESANLYEAAQELRNVNAGTLSRTSAFHQFTMPRIDCARGSMGADVRPTRASTYILVVRG</sequence>
<dbReference type="RefSeq" id="XP_013228963.1">
    <property type="nucleotide sequence ID" value="XM_013373509.1"/>
</dbReference>
<feature type="region of interest" description="Disordered" evidence="1">
    <location>
        <begin position="35"/>
        <end position="57"/>
    </location>
</feature>
<gene>
    <name evidence="2" type="ORF">ETH_00030235</name>
</gene>
<dbReference type="AlphaFoldDB" id="U6KJA7"/>
<reference evidence="2" key="2">
    <citation type="submission" date="2013-10" db="EMBL/GenBank/DDBJ databases">
        <authorList>
            <person name="Aslett M."/>
        </authorList>
    </citation>
    <scope>NUCLEOTIDE SEQUENCE [LARGE SCALE GENOMIC DNA]</scope>
    <source>
        <strain evidence="2">Houghton</strain>
    </source>
</reference>
<keyword evidence="3" id="KW-1185">Reference proteome</keyword>
<evidence type="ECO:0000256" key="1">
    <source>
        <dbReference type="SAM" id="MobiDB-lite"/>
    </source>
</evidence>
<dbReference type="VEuPathDB" id="ToxoDB:ETH_00030235"/>
<proteinExistence type="predicted"/>
<dbReference type="GeneID" id="25255126"/>